<evidence type="ECO:0000313" key="1">
    <source>
        <dbReference type="EMBL" id="QJA57278.1"/>
    </source>
</evidence>
<proteinExistence type="predicted"/>
<reference evidence="1" key="1">
    <citation type="submission" date="2020-03" db="EMBL/GenBank/DDBJ databases">
        <title>The deep terrestrial virosphere.</title>
        <authorList>
            <person name="Holmfeldt K."/>
            <person name="Nilsson E."/>
            <person name="Simone D."/>
            <person name="Lopez-Fernandez M."/>
            <person name="Wu X."/>
            <person name="de Brujin I."/>
            <person name="Lundin D."/>
            <person name="Andersson A."/>
            <person name="Bertilsson S."/>
            <person name="Dopson M."/>
        </authorList>
    </citation>
    <scope>NUCLEOTIDE SEQUENCE</scope>
    <source>
        <strain evidence="1">MM415B01667</strain>
    </source>
</reference>
<gene>
    <name evidence="1" type="ORF">MM415B01667_0004</name>
</gene>
<protein>
    <submittedName>
        <fullName evidence="1">Uncharacterized protein</fullName>
    </submittedName>
</protein>
<dbReference type="AlphaFoldDB" id="A0A6M3IJE0"/>
<accession>A0A6M3IJE0</accession>
<dbReference type="EMBL" id="MT141265">
    <property type="protein sequence ID" value="QJA57278.1"/>
    <property type="molecule type" value="Genomic_DNA"/>
</dbReference>
<sequence length="198" mass="24038">MNKIEQGLKEAKEGKTTKFDLDKYITDMNKRTPWQKRIDNIIWWIRYGIWQKIEAMPREHVWDCQRIKRGFSDQDVWGFDYFLAPVIAKGCRELQRQAHGCPGDLYEKFGEEKAFEEWKMVLGKIAKTFETAQKILDNDLYIISSEEYTEEWYNKWNKIAKDIGKTKEYNCRAMTLEEIKEYEKGWKFFAKYFYNLWD</sequence>
<name>A0A6M3IJE0_9ZZZZ</name>
<organism evidence="1">
    <name type="scientific">viral metagenome</name>
    <dbReference type="NCBI Taxonomy" id="1070528"/>
    <lineage>
        <taxon>unclassified sequences</taxon>
        <taxon>metagenomes</taxon>
        <taxon>organismal metagenomes</taxon>
    </lineage>
</organism>